<evidence type="ECO:0000313" key="2">
    <source>
        <dbReference type="Proteomes" id="UP000185093"/>
    </source>
</evidence>
<protein>
    <recommendedName>
        <fullName evidence="3">Flagellar hook-length control protein FliK</fullName>
    </recommendedName>
</protein>
<accession>A0ABY1JCL3</accession>
<dbReference type="EMBL" id="FSQZ01000001">
    <property type="protein sequence ID" value="SIN66126.1"/>
    <property type="molecule type" value="Genomic_DNA"/>
</dbReference>
<proteinExistence type="predicted"/>
<reference evidence="1 2" key="1">
    <citation type="submission" date="2016-11" db="EMBL/GenBank/DDBJ databases">
        <authorList>
            <person name="Varghese N."/>
            <person name="Submissions S."/>
        </authorList>
    </citation>
    <scope>NUCLEOTIDE SEQUENCE [LARGE SCALE GENOMIC DNA]</scope>
    <source>
        <strain evidence="1 2">DSM 20664</strain>
    </source>
</reference>
<gene>
    <name evidence="1" type="ORF">SAMN05444368_0862</name>
</gene>
<comment type="caution">
    <text evidence="1">The sequence shown here is derived from an EMBL/GenBank/DDBJ whole genome shotgun (WGS) entry which is preliminary data.</text>
</comment>
<name>A0ABY1JCL3_9BACT</name>
<sequence length="324" mass="36764">MALNMQGPESIKFQDQQALSGRSLTSIPNGSLVRGVVLEVKGDGYIVEIWGQRMFAVSSLNLAVGDRFTGIWDSTSMPPVLKLKPEELSSYERLNDNERVIVNALIERQLPVTDDLVKKLSSFLVKSGLDLDKLPMLVELYARGMPLDESYVKVLFWYFNLTDDQIKRYFGSVREKLKNNRDMENVLQSDREEGLYARSLALLSRPLKDVIYPYHFIPLRFCLKDGENIRVWVTSQETPKKVIRLIFHFEGVNVGLIEGELVFDANSYGVTLRSKSEEVTALLSRDLPSLAAALSELPIKLAYINLGQIRDVKETMYFGFEAKA</sequence>
<keyword evidence="2" id="KW-1185">Reference proteome</keyword>
<organism evidence="1 2">
    <name type="scientific">Acetomicrobium flavidum</name>
    <dbReference type="NCBI Taxonomy" id="49896"/>
    <lineage>
        <taxon>Bacteria</taxon>
        <taxon>Thermotogati</taxon>
        <taxon>Synergistota</taxon>
        <taxon>Synergistia</taxon>
        <taxon>Synergistales</taxon>
        <taxon>Acetomicrobiaceae</taxon>
        <taxon>Acetomicrobium</taxon>
    </lineage>
</organism>
<dbReference type="Proteomes" id="UP000185093">
    <property type="component" value="Unassembled WGS sequence"/>
</dbReference>
<evidence type="ECO:0000313" key="1">
    <source>
        <dbReference type="EMBL" id="SIN66126.1"/>
    </source>
</evidence>
<evidence type="ECO:0008006" key="3">
    <source>
        <dbReference type="Google" id="ProtNLM"/>
    </source>
</evidence>